<protein>
    <submittedName>
        <fullName evidence="1">Uncharacterized protein</fullName>
    </submittedName>
</protein>
<evidence type="ECO:0000313" key="1">
    <source>
        <dbReference type="EMBL" id="MBX40779.1"/>
    </source>
</evidence>
<name>A0A2P2NEB9_RHIMU</name>
<dbReference type="EMBL" id="GGEC01060295">
    <property type="protein sequence ID" value="MBX40779.1"/>
    <property type="molecule type" value="Transcribed_RNA"/>
</dbReference>
<accession>A0A2P2NEB9</accession>
<sequence length="19" mass="2093">MRESPGIEHCPLSSHRSLG</sequence>
<reference evidence="1" key="1">
    <citation type="submission" date="2018-02" db="EMBL/GenBank/DDBJ databases">
        <title>Rhizophora mucronata_Transcriptome.</title>
        <authorList>
            <person name="Meera S.P."/>
            <person name="Sreeshan A."/>
            <person name="Augustine A."/>
        </authorList>
    </citation>
    <scope>NUCLEOTIDE SEQUENCE</scope>
    <source>
        <tissue evidence="1">Leaf</tissue>
    </source>
</reference>
<organism evidence="1">
    <name type="scientific">Rhizophora mucronata</name>
    <name type="common">Asiatic mangrove</name>
    <dbReference type="NCBI Taxonomy" id="61149"/>
    <lineage>
        <taxon>Eukaryota</taxon>
        <taxon>Viridiplantae</taxon>
        <taxon>Streptophyta</taxon>
        <taxon>Embryophyta</taxon>
        <taxon>Tracheophyta</taxon>
        <taxon>Spermatophyta</taxon>
        <taxon>Magnoliopsida</taxon>
        <taxon>eudicotyledons</taxon>
        <taxon>Gunneridae</taxon>
        <taxon>Pentapetalae</taxon>
        <taxon>rosids</taxon>
        <taxon>fabids</taxon>
        <taxon>Malpighiales</taxon>
        <taxon>Rhizophoraceae</taxon>
        <taxon>Rhizophora</taxon>
    </lineage>
</organism>
<proteinExistence type="predicted"/>
<dbReference type="AlphaFoldDB" id="A0A2P2NEB9"/>